<evidence type="ECO:0000313" key="2">
    <source>
        <dbReference type="Proteomes" id="UP000314294"/>
    </source>
</evidence>
<evidence type="ECO:0000313" key="1">
    <source>
        <dbReference type="EMBL" id="TNN51561.1"/>
    </source>
</evidence>
<accession>A0A4Z2GEC8</accession>
<dbReference type="Proteomes" id="UP000314294">
    <property type="component" value="Unassembled WGS sequence"/>
</dbReference>
<protein>
    <submittedName>
        <fullName evidence="1">Uncharacterized protein</fullName>
    </submittedName>
</protein>
<dbReference type="AlphaFoldDB" id="A0A4Z2GEC8"/>
<sequence length="185" mass="19685">MQRERSGTYQTGNADRNWPGALCHGSADGFPQHCVFLAASREIKAKRSIKTSTAIHPVVGRCTTDIPTSSLLPPVTDTTQDMSCQLHLGKIPLPNGLEEAIIANMGQLLCGAAADVSLGQRSHDPLLLSTTPSQRIKPWSGYPGSSAPVSSEKRYTLQALSVQLQQAPTGDGCHIAMLPSVAIEK</sequence>
<reference evidence="1 2" key="1">
    <citation type="submission" date="2019-03" db="EMBL/GenBank/DDBJ databases">
        <title>First draft genome of Liparis tanakae, snailfish: a comprehensive survey of snailfish specific genes.</title>
        <authorList>
            <person name="Kim W."/>
            <person name="Song I."/>
            <person name="Jeong J.-H."/>
            <person name="Kim D."/>
            <person name="Kim S."/>
            <person name="Ryu S."/>
            <person name="Song J.Y."/>
            <person name="Lee S.K."/>
        </authorList>
    </citation>
    <scope>NUCLEOTIDE SEQUENCE [LARGE SCALE GENOMIC DNA]</scope>
    <source>
        <tissue evidence="1">Muscle</tissue>
    </source>
</reference>
<name>A0A4Z2GEC8_9TELE</name>
<keyword evidence="2" id="KW-1185">Reference proteome</keyword>
<proteinExistence type="predicted"/>
<comment type="caution">
    <text evidence="1">The sequence shown here is derived from an EMBL/GenBank/DDBJ whole genome shotgun (WGS) entry which is preliminary data.</text>
</comment>
<dbReference type="EMBL" id="SRLO01000578">
    <property type="protein sequence ID" value="TNN51561.1"/>
    <property type="molecule type" value="Genomic_DNA"/>
</dbReference>
<gene>
    <name evidence="1" type="ORF">EYF80_038250</name>
</gene>
<organism evidence="1 2">
    <name type="scientific">Liparis tanakae</name>
    <name type="common">Tanaka's snailfish</name>
    <dbReference type="NCBI Taxonomy" id="230148"/>
    <lineage>
        <taxon>Eukaryota</taxon>
        <taxon>Metazoa</taxon>
        <taxon>Chordata</taxon>
        <taxon>Craniata</taxon>
        <taxon>Vertebrata</taxon>
        <taxon>Euteleostomi</taxon>
        <taxon>Actinopterygii</taxon>
        <taxon>Neopterygii</taxon>
        <taxon>Teleostei</taxon>
        <taxon>Neoteleostei</taxon>
        <taxon>Acanthomorphata</taxon>
        <taxon>Eupercaria</taxon>
        <taxon>Perciformes</taxon>
        <taxon>Cottioidei</taxon>
        <taxon>Cottales</taxon>
        <taxon>Liparidae</taxon>
        <taxon>Liparis</taxon>
    </lineage>
</organism>